<keyword evidence="1" id="KW-0732">Signal</keyword>
<dbReference type="PANTHER" id="PTHR42059:SF1">
    <property type="entry name" value="TNT DOMAIN-CONTAINING PROTEIN"/>
    <property type="match status" value="1"/>
</dbReference>
<name>A0A5N7B213_9EURO</name>
<evidence type="ECO:0000313" key="4">
    <source>
        <dbReference type="Proteomes" id="UP000326198"/>
    </source>
</evidence>
<dbReference type="EMBL" id="ML736248">
    <property type="protein sequence ID" value="KAE8376055.1"/>
    <property type="molecule type" value="Genomic_DNA"/>
</dbReference>
<feature type="chain" id="PRO_5024884579" description="TNT domain-containing protein" evidence="1">
    <location>
        <begin position="17"/>
        <end position="227"/>
    </location>
</feature>
<evidence type="ECO:0000259" key="2">
    <source>
        <dbReference type="Pfam" id="PF14021"/>
    </source>
</evidence>
<dbReference type="Proteomes" id="UP000326198">
    <property type="component" value="Unassembled WGS sequence"/>
</dbReference>
<gene>
    <name evidence="3" type="ORF">BDV26DRAFT_294471</name>
</gene>
<dbReference type="GO" id="GO:0050135">
    <property type="term" value="F:NADP+ nucleosidase activity"/>
    <property type="evidence" value="ECO:0007669"/>
    <property type="project" value="InterPro"/>
</dbReference>
<organism evidence="3 4">
    <name type="scientific">Aspergillus bertholletiae</name>
    <dbReference type="NCBI Taxonomy" id="1226010"/>
    <lineage>
        <taxon>Eukaryota</taxon>
        <taxon>Fungi</taxon>
        <taxon>Dikarya</taxon>
        <taxon>Ascomycota</taxon>
        <taxon>Pezizomycotina</taxon>
        <taxon>Eurotiomycetes</taxon>
        <taxon>Eurotiomycetidae</taxon>
        <taxon>Eurotiales</taxon>
        <taxon>Aspergillaceae</taxon>
        <taxon>Aspergillus</taxon>
        <taxon>Aspergillus subgen. Circumdati</taxon>
    </lineage>
</organism>
<accession>A0A5N7B213</accession>
<evidence type="ECO:0000313" key="3">
    <source>
        <dbReference type="EMBL" id="KAE8376055.1"/>
    </source>
</evidence>
<dbReference type="InterPro" id="IPR025331">
    <property type="entry name" value="TNT"/>
</dbReference>
<proteinExistence type="predicted"/>
<dbReference type="OrthoDB" id="2923349at2759"/>
<reference evidence="3 4" key="1">
    <citation type="submission" date="2019-04" db="EMBL/GenBank/DDBJ databases">
        <title>Friends and foes A comparative genomics studyof 23 Aspergillus species from section Flavi.</title>
        <authorList>
            <consortium name="DOE Joint Genome Institute"/>
            <person name="Kjaerbolling I."/>
            <person name="Vesth T."/>
            <person name="Frisvad J.C."/>
            <person name="Nybo J.L."/>
            <person name="Theobald S."/>
            <person name="Kildgaard S."/>
            <person name="Isbrandt T."/>
            <person name="Kuo A."/>
            <person name="Sato A."/>
            <person name="Lyhne E.K."/>
            <person name="Kogle M.E."/>
            <person name="Wiebenga A."/>
            <person name="Kun R.S."/>
            <person name="Lubbers R.J."/>
            <person name="Makela M.R."/>
            <person name="Barry K."/>
            <person name="Chovatia M."/>
            <person name="Clum A."/>
            <person name="Daum C."/>
            <person name="Haridas S."/>
            <person name="He G."/>
            <person name="LaButti K."/>
            <person name="Lipzen A."/>
            <person name="Mondo S."/>
            <person name="Riley R."/>
            <person name="Salamov A."/>
            <person name="Simmons B.A."/>
            <person name="Magnuson J.K."/>
            <person name="Henrissat B."/>
            <person name="Mortensen U.H."/>
            <person name="Larsen T.O."/>
            <person name="Devries R.P."/>
            <person name="Grigoriev I.V."/>
            <person name="Machida M."/>
            <person name="Baker S.E."/>
            <person name="Andersen M.R."/>
        </authorList>
    </citation>
    <scope>NUCLEOTIDE SEQUENCE [LARGE SCALE GENOMIC DNA]</scope>
    <source>
        <strain evidence="3 4">IBT 29228</strain>
    </source>
</reference>
<dbReference type="InterPro" id="IPR053024">
    <property type="entry name" value="Fungal_surface_NADase"/>
</dbReference>
<feature type="signal peptide" evidence="1">
    <location>
        <begin position="1"/>
        <end position="16"/>
    </location>
</feature>
<dbReference type="Pfam" id="PF14021">
    <property type="entry name" value="TNT"/>
    <property type="match status" value="1"/>
</dbReference>
<dbReference type="PANTHER" id="PTHR42059">
    <property type="entry name" value="TNT DOMAIN-CONTAINING PROTEIN"/>
    <property type="match status" value="1"/>
</dbReference>
<dbReference type="AlphaFoldDB" id="A0A5N7B213"/>
<protein>
    <recommendedName>
        <fullName evidence="2">TNT domain-containing protein</fullName>
    </recommendedName>
</protein>
<evidence type="ECO:0000256" key="1">
    <source>
        <dbReference type="SAM" id="SignalP"/>
    </source>
</evidence>
<keyword evidence="4" id="KW-1185">Reference proteome</keyword>
<feature type="domain" description="TNT" evidence="2">
    <location>
        <begin position="119"/>
        <end position="210"/>
    </location>
</feature>
<sequence>MYASLALLLLPFGAFSLPLEEPSFEASLVARCGVNPCKDVPSTGTSDALCSNKFLGPKVLTAASDPEWSEMFKGYHQLGSYCPTTFLQKFVPDGQQYVYPEKDGALLDSVGVPVTTEYTLEAGIELDRFGTQYGGYLAPKGTPFSWRSIPPSNLNKYPNSTEYNYWVWKVKETFNVTGGPIAPFFGQPGYGLQFYHAAGLKELETAGIIELIDKKQCSCELQNDDSQ</sequence>